<reference evidence="2 3" key="1">
    <citation type="journal article" date="2021" name="BMC Genomics">
        <title>Datura genome reveals duplications of psychoactive alkaloid biosynthetic genes and high mutation rate following tissue culture.</title>
        <authorList>
            <person name="Rajewski A."/>
            <person name="Carter-House D."/>
            <person name="Stajich J."/>
            <person name="Litt A."/>
        </authorList>
    </citation>
    <scope>NUCLEOTIDE SEQUENCE [LARGE SCALE GENOMIC DNA]</scope>
    <source>
        <strain evidence="2">AR-01</strain>
    </source>
</reference>
<accession>A0ABS8WN48</accession>
<evidence type="ECO:0000313" key="2">
    <source>
        <dbReference type="EMBL" id="MCE3050913.1"/>
    </source>
</evidence>
<dbReference type="EMBL" id="JACEIK010008005">
    <property type="protein sequence ID" value="MCE3050913.1"/>
    <property type="molecule type" value="Genomic_DNA"/>
</dbReference>
<name>A0ABS8WN48_DATST</name>
<evidence type="ECO:0000256" key="1">
    <source>
        <dbReference type="SAM" id="MobiDB-lite"/>
    </source>
</evidence>
<protein>
    <submittedName>
        <fullName evidence="2">Uncharacterized protein</fullName>
    </submittedName>
</protein>
<feature type="region of interest" description="Disordered" evidence="1">
    <location>
        <begin position="50"/>
        <end position="70"/>
    </location>
</feature>
<keyword evidence="3" id="KW-1185">Reference proteome</keyword>
<dbReference type="Proteomes" id="UP000823775">
    <property type="component" value="Unassembled WGS sequence"/>
</dbReference>
<feature type="non-terminal residue" evidence="2">
    <location>
        <position position="70"/>
    </location>
</feature>
<gene>
    <name evidence="2" type="ORF">HAX54_048507</name>
</gene>
<proteinExistence type="predicted"/>
<comment type="caution">
    <text evidence="2">The sequence shown here is derived from an EMBL/GenBank/DDBJ whole genome shotgun (WGS) entry which is preliminary data.</text>
</comment>
<evidence type="ECO:0000313" key="3">
    <source>
        <dbReference type="Proteomes" id="UP000823775"/>
    </source>
</evidence>
<sequence>MEDMVDLMHLIRKWKKVIAHYNTRSSKSNGRSCVFILGNMKLIQMINKNRSGSSSSANLNANAASCEVLR</sequence>
<organism evidence="2 3">
    <name type="scientific">Datura stramonium</name>
    <name type="common">Jimsonweed</name>
    <name type="synonym">Common thornapple</name>
    <dbReference type="NCBI Taxonomy" id="4076"/>
    <lineage>
        <taxon>Eukaryota</taxon>
        <taxon>Viridiplantae</taxon>
        <taxon>Streptophyta</taxon>
        <taxon>Embryophyta</taxon>
        <taxon>Tracheophyta</taxon>
        <taxon>Spermatophyta</taxon>
        <taxon>Magnoliopsida</taxon>
        <taxon>eudicotyledons</taxon>
        <taxon>Gunneridae</taxon>
        <taxon>Pentapetalae</taxon>
        <taxon>asterids</taxon>
        <taxon>lamiids</taxon>
        <taxon>Solanales</taxon>
        <taxon>Solanaceae</taxon>
        <taxon>Solanoideae</taxon>
        <taxon>Datureae</taxon>
        <taxon>Datura</taxon>
    </lineage>
</organism>